<name>A0ABV7KG52_9HYPH</name>
<reference evidence="2" key="1">
    <citation type="journal article" date="2019" name="Int. J. Syst. Evol. Microbiol.">
        <title>The Global Catalogue of Microorganisms (GCM) 10K type strain sequencing project: providing services to taxonomists for standard genome sequencing and annotation.</title>
        <authorList>
            <consortium name="The Broad Institute Genomics Platform"/>
            <consortium name="The Broad Institute Genome Sequencing Center for Infectious Disease"/>
            <person name="Wu L."/>
            <person name="Ma J."/>
        </authorList>
    </citation>
    <scope>NUCLEOTIDE SEQUENCE [LARGE SCALE GENOMIC DNA]</scope>
    <source>
        <strain evidence="2">KCTC 52165</strain>
    </source>
</reference>
<evidence type="ECO:0000313" key="1">
    <source>
        <dbReference type="EMBL" id="MFC3208139.1"/>
    </source>
</evidence>
<protein>
    <submittedName>
        <fullName evidence="1">HK97 gp10 family phage protein</fullName>
    </submittedName>
</protein>
<dbReference type="EMBL" id="JBHRTK010000016">
    <property type="protein sequence ID" value="MFC3208139.1"/>
    <property type="molecule type" value="Genomic_DNA"/>
</dbReference>
<comment type="caution">
    <text evidence="1">The sequence shown here is derived from an EMBL/GenBank/DDBJ whole genome shotgun (WGS) entry which is preliminary data.</text>
</comment>
<accession>A0ABV7KG52</accession>
<keyword evidence="2" id="KW-1185">Reference proteome</keyword>
<gene>
    <name evidence="1" type="ORF">ACFOHJ_18095</name>
</gene>
<proteinExistence type="predicted"/>
<dbReference type="Proteomes" id="UP001595583">
    <property type="component" value="Unassembled WGS sequence"/>
</dbReference>
<dbReference type="RefSeq" id="WP_378223012.1">
    <property type="nucleotide sequence ID" value="NZ_JBHRTK010000016.1"/>
</dbReference>
<organism evidence="1 2">
    <name type="scientific">Aquamicrobium soli</name>
    <dbReference type="NCBI Taxonomy" id="1811518"/>
    <lineage>
        <taxon>Bacteria</taxon>
        <taxon>Pseudomonadati</taxon>
        <taxon>Pseudomonadota</taxon>
        <taxon>Alphaproteobacteria</taxon>
        <taxon>Hyphomicrobiales</taxon>
        <taxon>Phyllobacteriaceae</taxon>
        <taxon>Aquamicrobium</taxon>
    </lineage>
</organism>
<evidence type="ECO:0000313" key="2">
    <source>
        <dbReference type="Proteomes" id="UP001595583"/>
    </source>
</evidence>
<sequence length="153" mass="16708">MMAETSFSAQIDAWVNEVEGAAEAIFKESMQELVATAQSRVPVDTGFMKNSLLASTAMMPPIDPVSKPEPGATYPYTGTEISAAISGTELGDTVYLGYTAAYARRLEFGFDGVDSLGRVYRQQPLAFVRLAAQDWANIVRRQEQRLSARIAFS</sequence>